<dbReference type="EMBL" id="JARKIE010000009">
    <property type="protein sequence ID" value="KAJ7704953.1"/>
    <property type="molecule type" value="Genomic_DNA"/>
</dbReference>
<sequence>MMGGPAQPAVQPMYNYPHVSLSHAIPDHLIDPALLPLLTGNDHDLTVPAMIGKKHHYSSSSSSDKDSNGSKDRKAPAAKHGHPQGSSNFTKDETNKLLDLVEELPLGPKGWKTIYKEHSKWSRKHGCPEHGGQSLETKYKQLVKAKKPTSDGVCPPEVKRAHHIESLINEHGTCNLNDSDCAANISSDDNDSIEALDSSAVTRTAVAHHNPSPPLHCTCMNAPALVDKLLQAFDPAALKACDDE</sequence>
<dbReference type="Pfam" id="PF20681">
    <property type="entry name" value="DUF6818"/>
    <property type="match status" value="1"/>
</dbReference>
<dbReference type="PANTHER" id="PTHR34409">
    <property type="entry name" value="SET DOMAIN-CONTAINING PROTEIN"/>
    <property type="match status" value="1"/>
</dbReference>
<keyword evidence="4" id="KW-1185">Reference proteome</keyword>
<name>A0AAD7M7T7_MYCRO</name>
<feature type="region of interest" description="Disordered" evidence="1">
    <location>
        <begin position="54"/>
        <end position="91"/>
    </location>
</feature>
<dbReference type="Proteomes" id="UP001221757">
    <property type="component" value="Unassembled WGS sequence"/>
</dbReference>
<gene>
    <name evidence="3" type="ORF">B0H17DRAFT_1193438</name>
</gene>
<dbReference type="AlphaFoldDB" id="A0AAD7M7T7"/>
<reference evidence="3" key="1">
    <citation type="submission" date="2023-03" db="EMBL/GenBank/DDBJ databases">
        <title>Massive genome expansion in bonnet fungi (Mycena s.s.) driven by repeated elements and novel gene families across ecological guilds.</title>
        <authorList>
            <consortium name="Lawrence Berkeley National Laboratory"/>
            <person name="Harder C.B."/>
            <person name="Miyauchi S."/>
            <person name="Viragh M."/>
            <person name="Kuo A."/>
            <person name="Thoen E."/>
            <person name="Andreopoulos B."/>
            <person name="Lu D."/>
            <person name="Skrede I."/>
            <person name="Drula E."/>
            <person name="Henrissat B."/>
            <person name="Morin E."/>
            <person name="Kohler A."/>
            <person name="Barry K."/>
            <person name="LaButti K."/>
            <person name="Morin E."/>
            <person name="Salamov A."/>
            <person name="Lipzen A."/>
            <person name="Mereny Z."/>
            <person name="Hegedus B."/>
            <person name="Baldrian P."/>
            <person name="Stursova M."/>
            <person name="Weitz H."/>
            <person name="Taylor A."/>
            <person name="Grigoriev I.V."/>
            <person name="Nagy L.G."/>
            <person name="Martin F."/>
            <person name="Kauserud H."/>
        </authorList>
    </citation>
    <scope>NUCLEOTIDE SEQUENCE</scope>
    <source>
        <strain evidence="3">CBHHK067</strain>
    </source>
</reference>
<dbReference type="InterPro" id="IPR049203">
    <property type="entry name" value="DUF6818"/>
</dbReference>
<protein>
    <recommendedName>
        <fullName evidence="2">DUF6818 domain-containing protein</fullName>
    </recommendedName>
</protein>
<evidence type="ECO:0000313" key="3">
    <source>
        <dbReference type="EMBL" id="KAJ7704953.1"/>
    </source>
</evidence>
<feature type="compositionally biased region" description="Basic and acidic residues" evidence="1">
    <location>
        <begin position="63"/>
        <end position="75"/>
    </location>
</feature>
<evidence type="ECO:0000313" key="4">
    <source>
        <dbReference type="Proteomes" id="UP001221757"/>
    </source>
</evidence>
<evidence type="ECO:0000256" key="1">
    <source>
        <dbReference type="SAM" id="MobiDB-lite"/>
    </source>
</evidence>
<feature type="domain" description="DUF6818" evidence="2">
    <location>
        <begin position="105"/>
        <end position="178"/>
    </location>
</feature>
<accession>A0AAD7M7T7</accession>
<dbReference type="PANTHER" id="PTHR34409:SF1">
    <property type="entry name" value="MYB-LIKE DOMAIN-CONTAINING PROTEIN"/>
    <property type="match status" value="1"/>
</dbReference>
<organism evidence="3 4">
    <name type="scientific">Mycena rosella</name>
    <name type="common">Pink bonnet</name>
    <name type="synonym">Agaricus rosellus</name>
    <dbReference type="NCBI Taxonomy" id="1033263"/>
    <lineage>
        <taxon>Eukaryota</taxon>
        <taxon>Fungi</taxon>
        <taxon>Dikarya</taxon>
        <taxon>Basidiomycota</taxon>
        <taxon>Agaricomycotina</taxon>
        <taxon>Agaricomycetes</taxon>
        <taxon>Agaricomycetidae</taxon>
        <taxon>Agaricales</taxon>
        <taxon>Marasmiineae</taxon>
        <taxon>Mycenaceae</taxon>
        <taxon>Mycena</taxon>
    </lineage>
</organism>
<proteinExistence type="predicted"/>
<evidence type="ECO:0000259" key="2">
    <source>
        <dbReference type="Pfam" id="PF20681"/>
    </source>
</evidence>
<comment type="caution">
    <text evidence="3">The sequence shown here is derived from an EMBL/GenBank/DDBJ whole genome shotgun (WGS) entry which is preliminary data.</text>
</comment>